<proteinExistence type="predicted"/>
<organism evidence="1 2">
    <name type="scientific">Mycena rosella</name>
    <name type="common">Pink bonnet</name>
    <name type="synonym">Agaricus rosellus</name>
    <dbReference type="NCBI Taxonomy" id="1033263"/>
    <lineage>
        <taxon>Eukaryota</taxon>
        <taxon>Fungi</taxon>
        <taxon>Dikarya</taxon>
        <taxon>Basidiomycota</taxon>
        <taxon>Agaricomycotina</taxon>
        <taxon>Agaricomycetes</taxon>
        <taxon>Agaricomycetidae</taxon>
        <taxon>Agaricales</taxon>
        <taxon>Marasmiineae</taxon>
        <taxon>Mycenaceae</taxon>
        <taxon>Mycena</taxon>
    </lineage>
</organism>
<protein>
    <submittedName>
        <fullName evidence="1">Uncharacterized protein</fullName>
    </submittedName>
</protein>
<dbReference type="AlphaFoldDB" id="A0AAD7G9U9"/>
<reference evidence="1" key="1">
    <citation type="submission" date="2023-03" db="EMBL/GenBank/DDBJ databases">
        <title>Massive genome expansion in bonnet fungi (Mycena s.s.) driven by repeated elements and novel gene families across ecological guilds.</title>
        <authorList>
            <consortium name="Lawrence Berkeley National Laboratory"/>
            <person name="Harder C.B."/>
            <person name="Miyauchi S."/>
            <person name="Viragh M."/>
            <person name="Kuo A."/>
            <person name="Thoen E."/>
            <person name="Andreopoulos B."/>
            <person name="Lu D."/>
            <person name="Skrede I."/>
            <person name="Drula E."/>
            <person name="Henrissat B."/>
            <person name="Morin E."/>
            <person name="Kohler A."/>
            <person name="Barry K."/>
            <person name="LaButti K."/>
            <person name="Morin E."/>
            <person name="Salamov A."/>
            <person name="Lipzen A."/>
            <person name="Mereny Z."/>
            <person name="Hegedus B."/>
            <person name="Baldrian P."/>
            <person name="Stursova M."/>
            <person name="Weitz H."/>
            <person name="Taylor A."/>
            <person name="Grigoriev I.V."/>
            <person name="Nagy L.G."/>
            <person name="Martin F."/>
            <person name="Kauserud H."/>
        </authorList>
    </citation>
    <scope>NUCLEOTIDE SEQUENCE</scope>
    <source>
        <strain evidence="1">CBHHK067</strain>
    </source>
</reference>
<dbReference type="EMBL" id="JARKIE010000178">
    <property type="protein sequence ID" value="KAJ7670950.1"/>
    <property type="molecule type" value="Genomic_DNA"/>
</dbReference>
<sequence length="109" mass="11805">MEDTTHQKPAFKLEAALYDPGTSHAQAPLDDSDIQQPELCAPSIDQGTPSADLGHKTHSFDGLSIGGDEGAMIARLDKLFHEKQEAYTIFLASRGVSAQRRLDLLQDVG</sequence>
<gene>
    <name evidence="1" type="ORF">B0H17DRAFT_197676</name>
</gene>
<keyword evidence="2" id="KW-1185">Reference proteome</keyword>
<accession>A0AAD7G9U9</accession>
<comment type="caution">
    <text evidence="1">The sequence shown here is derived from an EMBL/GenBank/DDBJ whole genome shotgun (WGS) entry which is preliminary data.</text>
</comment>
<dbReference type="Proteomes" id="UP001221757">
    <property type="component" value="Unassembled WGS sequence"/>
</dbReference>
<evidence type="ECO:0000313" key="1">
    <source>
        <dbReference type="EMBL" id="KAJ7670950.1"/>
    </source>
</evidence>
<evidence type="ECO:0000313" key="2">
    <source>
        <dbReference type="Proteomes" id="UP001221757"/>
    </source>
</evidence>
<name>A0AAD7G9U9_MYCRO</name>